<evidence type="ECO:0000256" key="8">
    <source>
        <dbReference type="SAM" id="Phobius"/>
    </source>
</evidence>
<dbReference type="RefSeq" id="WP_073556955.1">
    <property type="nucleotide sequence ID" value="NZ_MRCA01000021.1"/>
</dbReference>
<evidence type="ECO:0000256" key="6">
    <source>
        <dbReference type="ARBA" id="ARBA00022989"/>
    </source>
</evidence>
<feature type="transmembrane region" description="Helical" evidence="8">
    <location>
        <begin position="35"/>
        <end position="53"/>
    </location>
</feature>
<proteinExistence type="inferred from homology"/>
<feature type="transmembrane region" description="Helical" evidence="8">
    <location>
        <begin position="193"/>
        <end position="214"/>
    </location>
</feature>
<keyword evidence="6 8" id="KW-1133">Transmembrane helix</keyword>
<feature type="transmembrane region" description="Helical" evidence="8">
    <location>
        <begin position="65"/>
        <end position="89"/>
    </location>
</feature>
<evidence type="ECO:0000256" key="4">
    <source>
        <dbReference type="ARBA" id="ARBA00022475"/>
    </source>
</evidence>
<organism evidence="9 10">
    <name type="scientific">Fischerella major NIES-592</name>
    <dbReference type="NCBI Taxonomy" id="210994"/>
    <lineage>
        <taxon>Bacteria</taxon>
        <taxon>Bacillati</taxon>
        <taxon>Cyanobacteriota</taxon>
        <taxon>Cyanophyceae</taxon>
        <taxon>Nostocales</taxon>
        <taxon>Hapalosiphonaceae</taxon>
        <taxon>Fischerella</taxon>
    </lineage>
</organism>
<evidence type="ECO:0000256" key="5">
    <source>
        <dbReference type="ARBA" id="ARBA00022692"/>
    </source>
</evidence>
<feature type="transmembrane region" description="Helical" evidence="8">
    <location>
        <begin position="288"/>
        <end position="313"/>
    </location>
</feature>
<dbReference type="PANTHER" id="PTHR43057:SF1">
    <property type="entry name" value="ARSENICAL-RESISTANCE PROTEIN 3"/>
    <property type="match status" value="1"/>
</dbReference>
<keyword evidence="10" id="KW-1185">Reference proteome</keyword>
<dbReference type="GO" id="GO:0015105">
    <property type="term" value="F:arsenite transmembrane transporter activity"/>
    <property type="evidence" value="ECO:0007669"/>
    <property type="project" value="TreeGrafter"/>
</dbReference>
<dbReference type="PANTHER" id="PTHR43057">
    <property type="entry name" value="ARSENITE EFFLUX TRANSPORTER"/>
    <property type="match status" value="1"/>
</dbReference>
<sequence>MPLFEKVQPFLVLLSVFVGLALAQIGWFANLAPKIIVPLLALMLYATFLPIPLKGWGRGLQNFKVTSTSLMVNFVWTPIFTWINGYLFLQDSPDFRVGLIMLMVTPCTDWYLVFTGVARGDVALATALLPLNLVLQVILLPVYLLIFAGTLVEINIIQLFDSLFWVLFLPLLVATISRQLILRWKGDVYFQQVVAKMAIFQVICLNLAIATIFASQGKVVIQHPELIFQLFIPVVLFFVVNFVLGQLIGRYLKFSYQEVACLSCTTLARNSPLSLAIAASAFPHRPLIALVLVIGPLIELPVMVLISQLLLLIRRRGQWQQ</sequence>
<gene>
    <name evidence="9" type="ORF">NIES592_22435</name>
</gene>
<evidence type="ECO:0000256" key="1">
    <source>
        <dbReference type="ARBA" id="ARBA00004651"/>
    </source>
</evidence>
<evidence type="ECO:0000313" key="10">
    <source>
        <dbReference type="Proteomes" id="UP000186391"/>
    </source>
</evidence>
<protein>
    <submittedName>
        <fullName evidence="9">Arsenic resistance protein</fullName>
    </submittedName>
</protein>
<dbReference type="Gene3D" id="1.20.1530.20">
    <property type="match status" value="1"/>
</dbReference>
<feature type="transmembrane region" description="Helical" evidence="8">
    <location>
        <begin position="163"/>
        <end position="181"/>
    </location>
</feature>
<dbReference type="GO" id="GO:0015297">
    <property type="term" value="F:antiporter activity"/>
    <property type="evidence" value="ECO:0007669"/>
    <property type="project" value="InterPro"/>
</dbReference>
<dbReference type="OrthoDB" id="9771457at2"/>
<evidence type="ECO:0000256" key="3">
    <source>
        <dbReference type="ARBA" id="ARBA00022448"/>
    </source>
</evidence>
<reference evidence="9 10" key="1">
    <citation type="submission" date="2016-11" db="EMBL/GenBank/DDBJ databases">
        <title>Draft Genome Sequences of Nine Cyanobacterial Strains from Diverse Habitats.</title>
        <authorList>
            <person name="Zhu T."/>
            <person name="Hou S."/>
            <person name="Lu X."/>
            <person name="Hess W.R."/>
        </authorList>
    </citation>
    <scope>NUCLEOTIDE SEQUENCE [LARGE SCALE GENOMIC DNA]</scope>
    <source>
        <strain evidence="9 10">NIES-592</strain>
    </source>
</reference>
<comment type="subcellular location">
    <subcellularLocation>
        <location evidence="1">Cell membrane</location>
        <topology evidence="1">Multi-pass membrane protein</topology>
    </subcellularLocation>
</comment>
<feature type="transmembrane region" description="Helical" evidence="8">
    <location>
        <begin position="226"/>
        <end position="247"/>
    </location>
</feature>
<feature type="transmembrane region" description="Helical" evidence="8">
    <location>
        <begin position="126"/>
        <end position="151"/>
    </location>
</feature>
<dbReference type="GO" id="GO:0005886">
    <property type="term" value="C:plasma membrane"/>
    <property type="evidence" value="ECO:0007669"/>
    <property type="project" value="UniProtKB-SubCell"/>
</dbReference>
<feature type="transmembrane region" description="Helical" evidence="8">
    <location>
        <begin position="7"/>
        <end position="29"/>
    </location>
</feature>
<comment type="caution">
    <text evidence="9">The sequence shown here is derived from an EMBL/GenBank/DDBJ whole genome shotgun (WGS) entry which is preliminary data.</text>
</comment>
<dbReference type="GO" id="GO:0015104">
    <property type="term" value="F:antimonite transmembrane transporter activity"/>
    <property type="evidence" value="ECO:0007669"/>
    <property type="project" value="TreeGrafter"/>
</dbReference>
<accession>A0A1U7GTE4</accession>
<dbReference type="InterPro" id="IPR038770">
    <property type="entry name" value="Na+/solute_symporter_sf"/>
</dbReference>
<evidence type="ECO:0000313" key="9">
    <source>
        <dbReference type="EMBL" id="OKH11203.1"/>
    </source>
</evidence>
<dbReference type="Pfam" id="PF01758">
    <property type="entry name" value="SBF"/>
    <property type="match status" value="1"/>
</dbReference>
<dbReference type="AlphaFoldDB" id="A0A1U7GTE4"/>
<keyword evidence="5 8" id="KW-0812">Transmembrane</keyword>
<evidence type="ECO:0000256" key="2">
    <source>
        <dbReference type="ARBA" id="ARBA00010110"/>
    </source>
</evidence>
<evidence type="ECO:0000256" key="7">
    <source>
        <dbReference type="ARBA" id="ARBA00023136"/>
    </source>
</evidence>
<dbReference type="InterPro" id="IPR002657">
    <property type="entry name" value="BilAc:Na_symport/Acr3"/>
</dbReference>
<dbReference type="Proteomes" id="UP000186391">
    <property type="component" value="Unassembled WGS sequence"/>
</dbReference>
<keyword evidence="7 8" id="KW-0472">Membrane</keyword>
<comment type="similarity">
    <text evidence="2">Belongs to the arsenical resistance-3 (ACR3) (TC 2.A.59) family.</text>
</comment>
<dbReference type="InterPro" id="IPR004706">
    <property type="entry name" value="Arsenical-R_Acr3"/>
</dbReference>
<name>A0A1U7GTE4_9CYAN</name>
<keyword evidence="4" id="KW-1003">Cell membrane</keyword>
<feature type="transmembrane region" description="Helical" evidence="8">
    <location>
        <begin position="95"/>
        <end position="114"/>
    </location>
</feature>
<keyword evidence="3" id="KW-0813">Transport</keyword>
<dbReference type="EMBL" id="MRCA01000021">
    <property type="protein sequence ID" value="OKH11203.1"/>
    <property type="molecule type" value="Genomic_DNA"/>
</dbReference>